<proteinExistence type="predicted"/>
<name>A0ABP3YFG7_9BACT</name>
<evidence type="ECO:0000313" key="2">
    <source>
        <dbReference type="EMBL" id="GAA0880096.1"/>
    </source>
</evidence>
<accession>A0ABP3YFG7</accession>
<dbReference type="PANTHER" id="PTHR34988">
    <property type="entry name" value="PROTEIN, PUTATIVE-RELATED"/>
    <property type="match status" value="1"/>
</dbReference>
<evidence type="ECO:0000313" key="3">
    <source>
        <dbReference type="Proteomes" id="UP001500469"/>
    </source>
</evidence>
<dbReference type="Pfam" id="PF03479">
    <property type="entry name" value="PCC"/>
    <property type="match status" value="1"/>
</dbReference>
<dbReference type="GO" id="GO:0003677">
    <property type="term" value="F:DNA binding"/>
    <property type="evidence" value="ECO:0007669"/>
    <property type="project" value="UniProtKB-KW"/>
</dbReference>
<reference evidence="3" key="1">
    <citation type="journal article" date="2019" name="Int. J. Syst. Evol. Microbiol.">
        <title>The Global Catalogue of Microorganisms (GCM) 10K type strain sequencing project: providing services to taxonomists for standard genome sequencing and annotation.</title>
        <authorList>
            <consortium name="The Broad Institute Genomics Platform"/>
            <consortium name="The Broad Institute Genome Sequencing Center for Infectious Disease"/>
            <person name="Wu L."/>
            <person name="Ma J."/>
        </authorList>
    </citation>
    <scope>NUCLEOTIDE SEQUENCE [LARGE SCALE GENOMIC DNA]</scope>
    <source>
        <strain evidence="3">JCM 16112</strain>
    </source>
</reference>
<gene>
    <name evidence="2" type="ORF">GCM10009119_30660</name>
</gene>
<keyword evidence="3" id="KW-1185">Reference proteome</keyword>
<dbReference type="CDD" id="cd11378">
    <property type="entry name" value="DUF296"/>
    <property type="match status" value="1"/>
</dbReference>
<dbReference type="InterPro" id="IPR005175">
    <property type="entry name" value="PPC_dom"/>
</dbReference>
<dbReference type="SUPFAM" id="SSF117856">
    <property type="entry name" value="AF0104/ALDC/Ptd012-like"/>
    <property type="match status" value="1"/>
</dbReference>
<dbReference type="EMBL" id="BAAAFI010000039">
    <property type="protein sequence ID" value="GAA0880096.1"/>
    <property type="molecule type" value="Genomic_DNA"/>
</dbReference>
<dbReference type="Proteomes" id="UP001500469">
    <property type="component" value="Unassembled WGS sequence"/>
</dbReference>
<evidence type="ECO:0000259" key="1">
    <source>
        <dbReference type="PROSITE" id="PS51742"/>
    </source>
</evidence>
<dbReference type="PANTHER" id="PTHR34988:SF1">
    <property type="entry name" value="DNA-BINDING PROTEIN"/>
    <property type="match status" value="1"/>
</dbReference>
<keyword evidence="2" id="KW-0238">DNA-binding</keyword>
<comment type="caution">
    <text evidence="2">The sequence shown here is derived from an EMBL/GenBank/DDBJ whole genome shotgun (WGS) entry which is preliminary data.</text>
</comment>
<dbReference type="Gene3D" id="3.30.1330.80">
    <property type="entry name" value="Hypothetical protein, similar to alpha- acetolactate decarboxylase, domain 2"/>
    <property type="match status" value="1"/>
</dbReference>
<dbReference type="PROSITE" id="PS51742">
    <property type="entry name" value="PPC"/>
    <property type="match status" value="1"/>
</dbReference>
<sequence length="119" mass="13094">MTELKKFIKDNQIEAGFILSAVGSLTQYTIRFANQENGSQATGHFEVVSLTGLLSTNGNHAHLSVSDSTGRTIGGHLLEGNLVYTTLEVVIGEELDHSYHRETDPTFGYKELVVKKKNK</sequence>
<feature type="domain" description="PPC" evidence="1">
    <location>
        <begin position="1"/>
        <end position="115"/>
    </location>
</feature>
<organism evidence="2 3">
    <name type="scientific">Algoriphagus jejuensis</name>
    <dbReference type="NCBI Taxonomy" id="419934"/>
    <lineage>
        <taxon>Bacteria</taxon>
        <taxon>Pseudomonadati</taxon>
        <taxon>Bacteroidota</taxon>
        <taxon>Cytophagia</taxon>
        <taxon>Cytophagales</taxon>
        <taxon>Cyclobacteriaceae</taxon>
        <taxon>Algoriphagus</taxon>
    </lineage>
</organism>
<protein>
    <submittedName>
        <fullName evidence="2">DNA-binding protein</fullName>
    </submittedName>
</protein>